<organism evidence="1 2">
    <name type="scientific">Naganishia onofrii</name>
    <dbReference type="NCBI Taxonomy" id="1851511"/>
    <lineage>
        <taxon>Eukaryota</taxon>
        <taxon>Fungi</taxon>
        <taxon>Dikarya</taxon>
        <taxon>Basidiomycota</taxon>
        <taxon>Agaricomycotina</taxon>
        <taxon>Tremellomycetes</taxon>
        <taxon>Filobasidiales</taxon>
        <taxon>Filobasidiaceae</taxon>
        <taxon>Naganishia</taxon>
    </lineage>
</organism>
<comment type="caution">
    <text evidence="1">The sequence shown here is derived from an EMBL/GenBank/DDBJ whole genome shotgun (WGS) entry which is preliminary data.</text>
</comment>
<reference evidence="1" key="1">
    <citation type="submission" date="2023-04" db="EMBL/GenBank/DDBJ databases">
        <title>Draft Genome sequencing of Naganishia species isolated from polar environments using Oxford Nanopore Technology.</title>
        <authorList>
            <person name="Leo P."/>
            <person name="Venkateswaran K."/>
        </authorList>
    </citation>
    <scope>NUCLEOTIDE SEQUENCE</scope>
    <source>
        <strain evidence="1">DBVPG 5303</strain>
    </source>
</reference>
<protein>
    <submittedName>
        <fullName evidence="1">Uncharacterized protein</fullName>
    </submittedName>
</protein>
<dbReference type="EMBL" id="JASBWV010000035">
    <property type="protein sequence ID" value="KAJ9116770.1"/>
    <property type="molecule type" value="Genomic_DNA"/>
</dbReference>
<proteinExistence type="predicted"/>
<gene>
    <name evidence="1" type="ORF">QFC24_006661</name>
</gene>
<name>A0ACC2WYA4_9TREE</name>
<dbReference type="Proteomes" id="UP001234202">
    <property type="component" value="Unassembled WGS sequence"/>
</dbReference>
<keyword evidence="2" id="KW-1185">Reference proteome</keyword>
<evidence type="ECO:0000313" key="1">
    <source>
        <dbReference type="EMBL" id="KAJ9116770.1"/>
    </source>
</evidence>
<sequence length="291" mass="32539">MGLLKAFKQVDTSKEGNNNTGPAGDAADKQQEEEGEEEYDDMDDDEGERWGGFQGRETPEAEDDGVARKVEFHEASMAQIAQGMQAVTTIVKRGFQELAGGRRKNDAPLSNTYRGTSRAQHTPHVGDNGGGYDSDMDSFVLTGGKSDWEDLTARLNTAGRKEMRTIAQGEIMPERIYLCIPRDSDLFPQVTEEVKEKVRWDEEGPCLEKKDSAPYDKTKVFRKPTKAVTSPMHSPACVALVDDTRQLPLQGRFLDSCHDVVWIRGYPVRWFIQVGGMLKGLRQFGSTHLHR</sequence>
<evidence type="ECO:0000313" key="2">
    <source>
        <dbReference type="Proteomes" id="UP001234202"/>
    </source>
</evidence>
<accession>A0ACC2WYA4</accession>